<comment type="caution">
    <text evidence="1">The sequence shown here is derived from an EMBL/GenBank/DDBJ whole genome shotgun (WGS) entry which is preliminary data.</text>
</comment>
<sequence>MTGDRGPAGGSADGVRPEVRRLASWAPLPSEDDELWQEDVIDRFAADVAAVAPPLSVPERDALLALLGRPDDDTVYGVLWGVLHLVETAPDDGYEHRLETSGHPWFATLLDRRANADRRGRPAD</sequence>
<protein>
    <submittedName>
        <fullName evidence="1">Uncharacterized protein</fullName>
    </submittedName>
</protein>
<evidence type="ECO:0000313" key="1">
    <source>
        <dbReference type="EMBL" id="GAA3560381.1"/>
    </source>
</evidence>
<dbReference type="Proteomes" id="UP001500767">
    <property type="component" value="Unassembled WGS sequence"/>
</dbReference>
<dbReference type="RefSeq" id="WP_204911559.1">
    <property type="nucleotide sequence ID" value="NZ_BAAAYR010000001.1"/>
</dbReference>
<dbReference type="EMBL" id="BAAAYR010000001">
    <property type="protein sequence ID" value="GAA3560381.1"/>
    <property type="molecule type" value="Genomic_DNA"/>
</dbReference>
<proteinExistence type="predicted"/>
<gene>
    <name evidence="1" type="ORF">GCM10022197_14820</name>
</gene>
<accession>A0ABP6X4U7</accession>
<organism evidence="1 2">
    <name type="scientific">Microlunatus spumicola</name>
    <dbReference type="NCBI Taxonomy" id="81499"/>
    <lineage>
        <taxon>Bacteria</taxon>
        <taxon>Bacillati</taxon>
        <taxon>Actinomycetota</taxon>
        <taxon>Actinomycetes</taxon>
        <taxon>Propionibacteriales</taxon>
        <taxon>Propionibacteriaceae</taxon>
        <taxon>Microlunatus</taxon>
    </lineage>
</organism>
<name>A0ABP6X4U7_9ACTN</name>
<reference evidence="2" key="1">
    <citation type="journal article" date="2019" name="Int. J. Syst. Evol. Microbiol.">
        <title>The Global Catalogue of Microorganisms (GCM) 10K type strain sequencing project: providing services to taxonomists for standard genome sequencing and annotation.</title>
        <authorList>
            <consortium name="The Broad Institute Genomics Platform"/>
            <consortium name="The Broad Institute Genome Sequencing Center for Infectious Disease"/>
            <person name="Wu L."/>
            <person name="Ma J."/>
        </authorList>
    </citation>
    <scope>NUCLEOTIDE SEQUENCE [LARGE SCALE GENOMIC DNA]</scope>
    <source>
        <strain evidence="2">JCM 16540</strain>
    </source>
</reference>
<keyword evidence="2" id="KW-1185">Reference proteome</keyword>
<evidence type="ECO:0000313" key="2">
    <source>
        <dbReference type="Proteomes" id="UP001500767"/>
    </source>
</evidence>